<proteinExistence type="predicted"/>
<evidence type="ECO:0000313" key="3">
    <source>
        <dbReference type="Proteomes" id="UP001431192"/>
    </source>
</evidence>
<gene>
    <name evidence="2" type="ORF">N4T56_04750</name>
</gene>
<protein>
    <submittedName>
        <fullName evidence="2">Uncharacterized protein</fullName>
    </submittedName>
</protein>
<evidence type="ECO:0000256" key="1">
    <source>
        <dbReference type="SAM" id="Phobius"/>
    </source>
</evidence>
<evidence type="ECO:0000313" key="2">
    <source>
        <dbReference type="EMBL" id="MCT8985933.1"/>
    </source>
</evidence>
<keyword evidence="1" id="KW-1133">Transmembrane helix</keyword>
<name>A0ABT2NZV8_9GAMM</name>
<keyword evidence="1" id="KW-0472">Membrane</keyword>
<reference evidence="2" key="1">
    <citation type="submission" date="2022-09" db="EMBL/GenBank/DDBJ databases">
        <title>Shewanella sp. KJ10-1 sp.nov, isolated from marine algae.</title>
        <authorList>
            <person name="Butt M."/>
            <person name="Lee J.K."/>
            <person name="Kim J.M."/>
            <person name="Choi D.G."/>
        </authorList>
    </citation>
    <scope>NUCLEOTIDE SEQUENCE</scope>
    <source>
        <strain evidence="2">KJ10-1</strain>
    </source>
</reference>
<keyword evidence="3" id="KW-1185">Reference proteome</keyword>
<dbReference type="EMBL" id="JAODOQ010000001">
    <property type="protein sequence ID" value="MCT8985933.1"/>
    <property type="molecule type" value="Genomic_DNA"/>
</dbReference>
<dbReference type="Proteomes" id="UP001431192">
    <property type="component" value="Unassembled WGS sequence"/>
</dbReference>
<comment type="caution">
    <text evidence="2">The sequence shown here is derived from an EMBL/GenBank/DDBJ whole genome shotgun (WGS) entry which is preliminary data.</text>
</comment>
<dbReference type="RefSeq" id="WP_261732407.1">
    <property type="nucleotide sequence ID" value="NZ_JAODOQ010000001.1"/>
</dbReference>
<accession>A0ABT2NZV8</accession>
<feature type="transmembrane region" description="Helical" evidence="1">
    <location>
        <begin position="21"/>
        <end position="39"/>
    </location>
</feature>
<keyword evidence="1" id="KW-0812">Transmembrane</keyword>
<sequence>MQGSKDVLDLLTKLKDTRLNLAIFLVSNLVLVLINQKLITLNSVSETVLQGLVFVTSIRLVYAVIGAIIDFFNNKKFIKNKEAETALKLEQDKMAITQAREKMLFNFRELDVFQLYIIQELKRQNHIRIPKGAPLFTLKNMNIIYTPAVSDKTETASLTNKASELLNEAVWDEFDDLKYGAAKRFFVGLQPEEVKCFIEFLANDNIKTTNSYRGSTSYYDSYYVFKKYSDTTLFSQPQRGTEYKIDSIAKDVIFSIYGEQPEAVNG</sequence>
<organism evidence="2 3">
    <name type="scientific">Shewanella phaeophyticola</name>
    <dbReference type="NCBI Taxonomy" id="2978345"/>
    <lineage>
        <taxon>Bacteria</taxon>
        <taxon>Pseudomonadati</taxon>
        <taxon>Pseudomonadota</taxon>
        <taxon>Gammaproteobacteria</taxon>
        <taxon>Alteromonadales</taxon>
        <taxon>Shewanellaceae</taxon>
        <taxon>Shewanella</taxon>
    </lineage>
</organism>
<feature type="transmembrane region" description="Helical" evidence="1">
    <location>
        <begin position="51"/>
        <end position="72"/>
    </location>
</feature>